<dbReference type="Pfam" id="PF00201">
    <property type="entry name" value="UDPGT"/>
    <property type="match status" value="1"/>
</dbReference>
<comment type="similarity">
    <text evidence="1">Belongs to the UDP-glycosyltransferase family.</text>
</comment>
<feature type="chain" id="PRO_5027769053" evidence="5">
    <location>
        <begin position="26"/>
        <end position="556"/>
    </location>
</feature>
<dbReference type="FunFam" id="3.40.50.2000:FF:000021">
    <property type="entry name" value="UDP-glucuronosyltransferase"/>
    <property type="match status" value="1"/>
</dbReference>
<dbReference type="CDD" id="cd03784">
    <property type="entry name" value="GT1_Gtf-like"/>
    <property type="match status" value="1"/>
</dbReference>
<dbReference type="KEGG" id="tpal:117642041"/>
<keyword evidence="2" id="KW-0328">Glycosyltransferase</keyword>
<gene>
    <name evidence="7" type="primary">LOC117642041</name>
</gene>
<dbReference type="InterPro" id="IPR050271">
    <property type="entry name" value="UDP-glycosyltransferase"/>
</dbReference>
<dbReference type="InterPro" id="IPR002213">
    <property type="entry name" value="UDP_glucos_trans"/>
</dbReference>
<dbReference type="GO" id="GO:0008194">
    <property type="term" value="F:UDP-glycosyltransferase activity"/>
    <property type="evidence" value="ECO:0007669"/>
    <property type="project" value="InterPro"/>
</dbReference>
<dbReference type="AlphaFoldDB" id="A0A6P8ZJP5"/>
<protein>
    <submittedName>
        <fullName evidence="7">UDP-glucuronosyltransferase-like isoform X1</fullName>
    </submittedName>
</protein>
<evidence type="ECO:0000256" key="2">
    <source>
        <dbReference type="ARBA" id="ARBA00022676"/>
    </source>
</evidence>
<dbReference type="InParanoid" id="A0A6P8ZJP5"/>
<reference evidence="7" key="1">
    <citation type="submission" date="2025-08" db="UniProtKB">
        <authorList>
            <consortium name="RefSeq"/>
        </authorList>
    </citation>
    <scope>IDENTIFICATION</scope>
    <source>
        <tissue evidence="7">Total insect</tissue>
    </source>
</reference>
<dbReference type="PANTHER" id="PTHR48043:SF159">
    <property type="entry name" value="EG:EG0003.4 PROTEIN-RELATED"/>
    <property type="match status" value="1"/>
</dbReference>
<keyword evidence="6" id="KW-1185">Reference proteome</keyword>
<dbReference type="RefSeq" id="XP_034235714.1">
    <property type="nucleotide sequence ID" value="XM_034379823.1"/>
</dbReference>
<name>A0A6P8ZJP5_THRPL</name>
<keyword evidence="3" id="KW-0808">Transferase</keyword>
<keyword evidence="4" id="KW-0472">Membrane</keyword>
<accession>A0A6P8ZJP5</accession>
<dbReference type="OrthoDB" id="5835829at2759"/>
<evidence type="ECO:0000313" key="6">
    <source>
        <dbReference type="Proteomes" id="UP000515158"/>
    </source>
</evidence>
<feature type="transmembrane region" description="Helical" evidence="4">
    <location>
        <begin position="508"/>
        <end position="532"/>
    </location>
</feature>
<evidence type="ECO:0000256" key="1">
    <source>
        <dbReference type="ARBA" id="ARBA00009995"/>
    </source>
</evidence>
<proteinExistence type="inferred from homology"/>
<dbReference type="GeneID" id="117642041"/>
<dbReference type="Proteomes" id="UP000515158">
    <property type="component" value="Unplaced"/>
</dbReference>
<keyword evidence="4" id="KW-0812">Transmembrane</keyword>
<sequence>MLRVSQVVLCVTVYVVASAANPGSAVDIGTPEVPVPLAQPGDFTSGALGRPLRILAVMTVDTMSHHLWMAPLTVELAKRGHHVTSLDVAMPKEVPPTLNVTVIETAFPKMDSKWLRHFQESGSLEQMAILHKFDLDECALDLSAPAFRRILDPSFKDTFDLIVLDYVSDCQLGLAHRFGYPGFVVVSPFPGSPWLYDLMGNPAVPAVVCNTLVPFPHPMSLWQRAATAGLSAYMKLLEWYFRGEVDEVLRTHYGQDVPSAAELRRHVHIALVNDIPVLDTPQAYVPSVVPVGGMHVRPANLSNIPPGLADWLDEAENGFVLMSFGSVLKGSNLESETIRAFVEAFQELSDVRILWKMEPEVVGKASLPSNVRIEKWMPQSDILGHPKLRLFVSHCGGLSTHESSSNGVPMLGVPLLVDQFLNVDKVVRNGMARMLPMPEITKARFVADVKEMLQNSSYRDAALRTSALLRDRQNSPLETAVWWCEYVARHRGAPHLRSPALDVPWPQAMLLDVVALATLAVLAVGTAVALLVRTCLRRLFRQTEIETSAGTKKKTN</sequence>
<dbReference type="PANTHER" id="PTHR48043">
    <property type="entry name" value="EG:EG0003.4 PROTEIN-RELATED"/>
    <property type="match status" value="1"/>
</dbReference>
<dbReference type="SUPFAM" id="SSF53756">
    <property type="entry name" value="UDP-Glycosyltransferase/glycogen phosphorylase"/>
    <property type="match status" value="1"/>
</dbReference>
<dbReference type="Gene3D" id="3.40.50.2000">
    <property type="entry name" value="Glycogen Phosphorylase B"/>
    <property type="match status" value="1"/>
</dbReference>
<keyword evidence="5" id="KW-0732">Signal</keyword>
<evidence type="ECO:0000313" key="7">
    <source>
        <dbReference type="RefSeq" id="XP_034235714.1"/>
    </source>
</evidence>
<evidence type="ECO:0000256" key="4">
    <source>
        <dbReference type="SAM" id="Phobius"/>
    </source>
</evidence>
<feature type="signal peptide" evidence="5">
    <location>
        <begin position="1"/>
        <end position="25"/>
    </location>
</feature>
<evidence type="ECO:0000256" key="5">
    <source>
        <dbReference type="SAM" id="SignalP"/>
    </source>
</evidence>
<keyword evidence="4" id="KW-1133">Transmembrane helix</keyword>
<organism evidence="7">
    <name type="scientific">Thrips palmi</name>
    <name type="common">Melon thrips</name>
    <dbReference type="NCBI Taxonomy" id="161013"/>
    <lineage>
        <taxon>Eukaryota</taxon>
        <taxon>Metazoa</taxon>
        <taxon>Ecdysozoa</taxon>
        <taxon>Arthropoda</taxon>
        <taxon>Hexapoda</taxon>
        <taxon>Insecta</taxon>
        <taxon>Pterygota</taxon>
        <taxon>Neoptera</taxon>
        <taxon>Paraneoptera</taxon>
        <taxon>Thysanoptera</taxon>
        <taxon>Terebrantia</taxon>
        <taxon>Thripoidea</taxon>
        <taxon>Thripidae</taxon>
        <taxon>Thrips</taxon>
    </lineage>
</organism>
<evidence type="ECO:0000256" key="3">
    <source>
        <dbReference type="ARBA" id="ARBA00022679"/>
    </source>
</evidence>